<name>A0A1J7BKJ9_9ACTN</name>
<evidence type="ECO:0000313" key="3">
    <source>
        <dbReference type="Proteomes" id="UP000243342"/>
    </source>
</evidence>
<comment type="caution">
    <text evidence="2">The sequence shown here is derived from an EMBL/GenBank/DDBJ whole genome shotgun (WGS) entry which is preliminary data.</text>
</comment>
<feature type="domain" description="SCP2" evidence="1">
    <location>
        <begin position="60"/>
        <end position="150"/>
    </location>
</feature>
<dbReference type="Gene3D" id="3.30.1050.10">
    <property type="entry name" value="SCP2 sterol-binding domain"/>
    <property type="match status" value="1"/>
</dbReference>
<reference evidence="2 3" key="1">
    <citation type="submission" date="2016-10" db="EMBL/GenBank/DDBJ databases">
        <title>Genome sequence of Streptomyces gilvigriseus MUSC 26.</title>
        <authorList>
            <person name="Lee L.-H."/>
            <person name="Ser H.-L."/>
        </authorList>
    </citation>
    <scope>NUCLEOTIDE SEQUENCE [LARGE SCALE GENOMIC DNA]</scope>
    <source>
        <strain evidence="2 3">MUSC 26</strain>
    </source>
</reference>
<evidence type="ECO:0000259" key="1">
    <source>
        <dbReference type="Pfam" id="PF02036"/>
    </source>
</evidence>
<keyword evidence="3" id="KW-1185">Reference proteome</keyword>
<accession>A0A1J7BKJ9</accession>
<dbReference type="SUPFAM" id="SSF55718">
    <property type="entry name" value="SCP-like"/>
    <property type="match status" value="1"/>
</dbReference>
<dbReference type="STRING" id="1428644.BIV57_01925"/>
<protein>
    <submittedName>
        <fullName evidence="2">Acyl-CoA synthase</fullName>
    </submittedName>
</protein>
<gene>
    <name evidence="2" type="ORF">BIV57_01925</name>
</gene>
<organism evidence="2 3">
    <name type="scientific">Mangrovactinospora gilvigrisea</name>
    <dbReference type="NCBI Taxonomy" id="1428644"/>
    <lineage>
        <taxon>Bacteria</taxon>
        <taxon>Bacillati</taxon>
        <taxon>Actinomycetota</taxon>
        <taxon>Actinomycetes</taxon>
        <taxon>Kitasatosporales</taxon>
        <taxon>Streptomycetaceae</taxon>
        <taxon>Mangrovactinospora</taxon>
    </lineage>
</organism>
<dbReference type="InterPro" id="IPR036527">
    <property type="entry name" value="SCP2_sterol-bd_dom_sf"/>
</dbReference>
<dbReference type="InterPro" id="IPR003033">
    <property type="entry name" value="SCP2_sterol-bd_dom"/>
</dbReference>
<dbReference type="OrthoDB" id="5243187at2"/>
<dbReference type="Pfam" id="PF02036">
    <property type="entry name" value="SCP2"/>
    <property type="match status" value="1"/>
</dbReference>
<dbReference type="RefSeq" id="WP_071654849.1">
    <property type="nucleotide sequence ID" value="NZ_MLCF01000005.1"/>
</dbReference>
<evidence type="ECO:0000313" key="2">
    <source>
        <dbReference type="EMBL" id="OIV39166.1"/>
    </source>
</evidence>
<sequence length="155" mass="16796">MTVEYGDLAGLDFAAVSPEEFARIVKSAPGRQIKEFMRGPDRARVLDEVFGRFETRFRPTAADGVKALVRWRVTGADGAEPDVYETDIAGGACTLAKGATDRRPRLTLTLAETEFLKLVSGNASGPVLFMTRKLKVEGDIGLAAGLTKYFDIPKA</sequence>
<dbReference type="AlphaFoldDB" id="A0A1J7BKJ9"/>
<proteinExistence type="predicted"/>
<dbReference type="Proteomes" id="UP000243342">
    <property type="component" value="Unassembled WGS sequence"/>
</dbReference>
<dbReference type="EMBL" id="MLCF01000005">
    <property type="protein sequence ID" value="OIV39166.1"/>
    <property type="molecule type" value="Genomic_DNA"/>
</dbReference>